<sequence length="392" mass="44467">MLFPFAVDVTFTPEQNSVDSEFKGPVNVYYVNAGCLEAVLDCCSEHTFSGHPLSIKYTRKKQEPKAKPDPEAKRVGISETERRSSIHDKNGDNGSKTDKDDNSTASLSTGANINVDEDISNMTRDVCSGMMESLNKLRQLGTDNPNVMKILEMQNELLKLQQTLSKEQSQPATTVEDPWTVTAADNVAGKQIKQSQSEQEQEKKLPKEQKKKPEKESRTEKQRKEMEDLQRMIDEAEEAKRQKEERAKRQLEVEMQKIKESEEKRKSGWARRMIEDAKQSPEYVTGENAPSKEEIQRMFKLIETRRKEVGETKKVEETKGLETFKLEQAGGNAGRPEEILKKMGLDYLDAQSSQMLDHAQFDAAVQEKVTGSDMQATSEESQINTEEIVSIH</sequence>
<name>A0A8S3ZXS2_9EUPU</name>
<feature type="non-terminal residue" evidence="2">
    <location>
        <position position="1"/>
    </location>
</feature>
<feature type="region of interest" description="Disordered" evidence="1">
    <location>
        <begin position="189"/>
        <end position="250"/>
    </location>
</feature>
<evidence type="ECO:0000256" key="1">
    <source>
        <dbReference type="SAM" id="MobiDB-lite"/>
    </source>
</evidence>
<dbReference type="OrthoDB" id="6158874at2759"/>
<comment type="caution">
    <text evidence="2">The sequence shown here is derived from an EMBL/GenBank/DDBJ whole genome shotgun (WGS) entry which is preliminary data.</text>
</comment>
<gene>
    <name evidence="2" type="ORF">CUNI_LOCUS19222</name>
</gene>
<dbReference type="EMBL" id="CAJHNH020006390">
    <property type="protein sequence ID" value="CAG5133664.1"/>
    <property type="molecule type" value="Genomic_DNA"/>
</dbReference>
<feature type="compositionally biased region" description="Basic and acidic residues" evidence="1">
    <location>
        <begin position="60"/>
        <end position="102"/>
    </location>
</feature>
<keyword evidence="3" id="KW-1185">Reference proteome</keyword>
<feature type="region of interest" description="Disordered" evidence="1">
    <location>
        <begin position="58"/>
        <end position="109"/>
    </location>
</feature>
<reference evidence="2" key="1">
    <citation type="submission" date="2021-04" db="EMBL/GenBank/DDBJ databases">
        <authorList>
            <consortium name="Molecular Ecology Group"/>
        </authorList>
    </citation>
    <scope>NUCLEOTIDE SEQUENCE</scope>
</reference>
<organism evidence="2 3">
    <name type="scientific">Candidula unifasciata</name>
    <dbReference type="NCBI Taxonomy" id="100452"/>
    <lineage>
        <taxon>Eukaryota</taxon>
        <taxon>Metazoa</taxon>
        <taxon>Spiralia</taxon>
        <taxon>Lophotrochozoa</taxon>
        <taxon>Mollusca</taxon>
        <taxon>Gastropoda</taxon>
        <taxon>Heterobranchia</taxon>
        <taxon>Euthyneura</taxon>
        <taxon>Panpulmonata</taxon>
        <taxon>Eupulmonata</taxon>
        <taxon>Stylommatophora</taxon>
        <taxon>Helicina</taxon>
        <taxon>Helicoidea</taxon>
        <taxon>Geomitridae</taxon>
        <taxon>Candidula</taxon>
    </lineage>
</organism>
<dbReference type="Proteomes" id="UP000678393">
    <property type="component" value="Unassembled WGS sequence"/>
</dbReference>
<accession>A0A8S3ZXS2</accession>
<feature type="compositionally biased region" description="Polar residues" evidence="1">
    <location>
        <begin position="372"/>
        <end position="392"/>
    </location>
</feature>
<protein>
    <submittedName>
        <fullName evidence="2">Uncharacterized protein</fullName>
    </submittedName>
</protein>
<evidence type="ECO:0000313" key="3">
    <source>
        <dbReference type="Proteomes" id="UP000678393"/>
    </source>
</evidence>
<feature type="region of interest" description="Disordered" evidence="1">
    <location>
        <begin position="370"/>
        <end position="392"/>
    </location>
</feature>
<evidence type="ECO:0000313" key="2">
    <source>
        <dbReference type="EMBL" id="CAG5133664.1"/>
    </source>
</evidence>
<feature type="compositionally biased region" description="Basic and acidic residues" evidence="1">
    <location>
        <begin position="200"/>
        <end position="250"/>
    </location>
</feature>
<dbReference type="AlphaFoldDB" id="A0A8S3ZXS2"/>
<proteinExistence type="predicted"/>